<protein>
    <submittedName>
        <fullName evidence="2">Uncharacterized protein</fullName>
    </submittedName>
</protein>
<name>A0A2Z7C7S6_9LAMI</name>
<dbReference type="AlphaFoldDB" id="A0A2Z7C7S6"/>
<keyword evidence="3" id="KW-1185">Reference proteome</keyword>
<feature type="compositionally biased region" description="Basic and acidic residues" evidence="1">
    <location>
        <begin position="1"/>
        <end position="15"/>
    </location>
</feature>
<evidence type="ECO:0000256" key="1">
    <source>
        <dbReference type="SAM" id="MobiDB-lite"/>
    </source>
</evidence>
<sequence length="229" mass="25867">MQQDISHTKAGEPKKRLQIRGGAEPNLTRAGKQPKRRNLAEKRLRSRAKLVSLARWNVSEGVVLVSCENMQAGSYVKDKSGSAMKEKFGSSVVNTDSDVTSSSRNAKIFSRGFPDAVLDGPDASAASSRCEIQSLEEKKQRQKPAKEKDASTFTFQRSVAHLWKEDKIAFWSAEEFWKLSNGKYFYRGYILEATQIEEERDHRGPAVQSERDAMRSFSWCIYNTVGNIH</sequence>
<evidence type="ECO:0000313" key="2">
    <source>
        <dbReference type="EMBL" id="KZV40690.1"/>
    </source>
</evidence>
<proteinExistence type="predicted"/>
<dbReference type="Proteomes" id="UP000250235">
    <property type="component" value="Unassembled WGS sequence"/>
</dbReference>
<reference evidence="2 3" key="1">
    <citation type="journal article" date="2015" name="Proc. Natl. Acad. Sci. U.S.A.">
        <title>The resurrection genome of Boea hygrometrica: A blueprint for survival of dehydration.</title>
        <authorList>
            <person name="Xiao L."/>
            <person name="Yang G."/>
            <person name="Zhang L."/>
            <person name="Yang X."/>
            <person name="Zhao S."/>
            <person name="Ji Z."/>
            <person name="Zhou Q."/>
            <person name="Hu M."/>
            <person name="Wang Y."/>
            <person name="Chen M."/>
            <person name="Xu Y."/>
            <person name="Jin H."/>
            <person name="Xiao X."/>
            <person name="Hu G."/>
            <person name="Bao F."/>
            <person name="Hu Y."/>
            <person name="Wan P."/>
            <person name="Li L."/>
            <person name="Deng X."/>
            <person name="Kuang T."/>
            <person name="Xiang C."/>
            <person name="Zhu J.K."/>
            <person name="Oliver M.J."/>
            <person name="He Y."/>
        </authorList>
    </citation>
    <scope>NUCLEOTIDE SEQUENCE [LARGE SCALE GENOMIC DNA]</scope>
    <source>
        <strain evidence="3">cv. XS01</strain>
    </source>
</reference>
<accession>A0A2Z7C7S6</accession>
<feature type="region of interest" description="Disordered" evidence="1">
    <location>
        <begin position="1"/>
        <end position="42"/>
    </location>
</feature>
<evidence type="ECO:0000313" key="3">
    <source>
        <dbReference type="Proteomes" id="UP000250235"/>
    </source>
</evidence>
<dbReference type="EMBL" id="KQ999886">
    <property type="protein sequence ID" value="KZV40690.1"/>
    <property type="molecule type" value="Genomic_DNA"/>
</dbReference>
<organism evidence="2 3">
    <name type="scientific">Dorcoceras hygrometricum</name>
    <dbReference type="NCBI Taxonomy" id="472368"/>
    <lineage>
        <taxon>Eukaryota</taxon>
        <taxon>Viridiplantae</taxon>
        <taxon>Streptophyta</taxon>
        <taxon>Embryophyta</taxon>
        <taxon>Tracheophyta</taxon>
        <taxon>Spermatophyta</taxon>
        <taxon>Magnoliopsida</taxon>
        <taxon>eudicotyledons</taxon>
        <taxon>Gunneridae</taxon>
        <taxon>Pentapetalae</taxon>
        <taxon>asterids</taxon>
        <taxon>lamiids</taxon>
        <taxon>Lamiales</taxon>
        <taxon>Gesneriaceae</taxon>
        <taxon>Didymocarpoideae</taxon>
        <taxon>Trichosporeae</taxon>
        <taxon>Loxocarpinae</taxon>
        <taxon>Dorcoceras</taxon>
    </lineage>
</organism>
<gene>
    <name evidence="2" type="ORF">F511_19167</name>
</gene>